<dbReference type="CDD" id="cd21340">
    <property type="entry name" value="PPP1R42"/>
    <property type="match status" value="1"/>
</dbReference>
<dbReference type="PANTHER" id="PTHR46652">
    <property type="entry name" value="LEUCINE-RICH REPEAT AND IQ DOMAIN-CONTAINING PROTEIN 1-RELATED"/>
    <property type="match status" value="1"/>
</dbReference>
<dbReference type="AlphaFoldDB" id="A0A7I8VNG2"/>
<dbReference type="Pfam" id="PF12799">
    <property type="entry name" value="LRR_4"/>
    <property type="match status" value="1"/>
</dbReference>
<reference evidence="3 4" key="1">
    <citation type="submission" date="2020-08" db="EMBL/GenBank/DDBJ databases">
        <authorList>
            <person name="Hejnol A."/>
        </authorList>
    </citation>
    <scope>NUCLEOTIDE SEQUENCE [LARGE SCALE GENOMIC DNA]</scope>
</reference>
<sequence>MVRLNIDMIARGTSGYTKKKREESMNQYLRRLTHLYLENRSIDEVGDDLSLCRNLIVLYLYDNRLPAVPHLLQNPNLTHLYLQNNQIQRIENLIGLNKLTKLYFGGNSITVVEGLEKLENLQELHIENQKLQRGEKLLFDPRSIVAISLTLQVLNVSANYLTSIIDLECLKGLTQFFAADNYLSDFQELAHCLNSWRNLSRLDLLGNPLCHKSKYRDRIIVLCNNLELLDGKEITPLSRSFIKNWQASKDKKRLSDYKKRNVFSETAVRTNDGDLPPISYQRHQSVPGFMMPALPRTKFQEILARSNSQPVSRTRLKSEENQMAYTPRYKNTMGTYFHDDNSNPVSAEIFKTTQDSLPSTVTITLE</sequence>
<name>A0A7I8VNG2_9ANNE</name>
<dbReference type="OrthoDB" id="10262005at2759"/>
<protein>
    <submittedName>
        <fullName evidence="3">DgyrCDS6534</fullName>
    </submittedName>
</protein>
<dbReference type="SMART" id="SM00365">
    <property type="entry name" value="LRR_SD22"/>
    <property type="match status" value="4"/>
</dbReference>
<gene>
    <name evidence="3" type="ORF">DGYR_LOCUS6275</name>
</gene>
<dbReference type="InterPro" id="IPR001611">
    <property type="entry name" value="Leu-rich_rpt"/>
</dbReference>
<organism evidence="3 4">
    <name type="scientific">Dimorphilus gyrociliatus</name>
    <dbReference type="NCBI Taxonomy" id="2664684"/>
    <lineage>
        <taxon>Eukaryota</taxon>
        <taxon>Metazoa</taxon>
        <taxon>Spiralia</taxon>
        <taxon>Lophotrochozoa</taxon>
        <taxon>Annelida</taxon>
        <taxon>Polychaeta</taxon>
        <taxon>Polychaeta incertae sedis</taxon>
        <taxon>Dinophilidae</taxon>
        <taxon>Dimorphilus</taxon>
    </lineage>
</organism>
<evidence type="ECO:0000313" key="4">
    <source>
        <dbReference type="Proteomes" id="UP000549394"/>
    </source>
</evidence>
<evidence type="ECO:0000256" key="1">
    <source>
        <dbReference type="ARBA" id="ARBA00022614"/>
    </source>
</evidence>
<dbReference type="Gene3D" id="3.80.10.10">
    <property type="entry name" value="Ribonuclease Inhibitor"/>
    <property type="match status" value="2"/>
</dbReference>
<dbReference type="InterPro" id="IPR050836">
    <property type="entry name" value="SDS22/Internalin_LRR"/>
</dbReference>
<dbReference type="PANTHER" id="PTHR46652:SF3">
    <property type="entry name" value="LEUCINE-RICH REPEAT-CONTAINING PROTEIN 9"/>
    <property type="match status" value="1"/>
</dbReference>
<accession>A0A7I8VNG2</accession>
<evidence type="ECO:0000256" key="2">
    <source>
        <dbReference type="ARBA" id="ARBA00022737"/>
    </source>
</evidence>
<keyword evidence="1" id="KW-0433">Leucine-rich repeat</keyword>
<comment type="caution">
    <text evidence="3">The sequence shown here is derived from an EMBL/GenBank/DDBJ whole genome shotgun (WGS) entry which is preliminary data.</text>
</comment>
<dbReference type="SUPFAM" id="SSF52058">
    <property type="entry name" value="L domain-like"/>
    <property type="match status" value="1"/>
</dbReference>
<evidence type="ECO:0000313" key="3">
    <source>
        <dbReference type="EMBL" id="CAD5117781.1"/>
    </source>
</evidence>
<proteinExistence type="predicted"/>
<keyword evidence="4" id="KW-1185">Reference proteome</keyword>
<dbReference type="EMBL" id="CAJFCJ010000007">
    <property type="protein sequence ID" value="CAD5117781.1"/>
    <property type="molecule type" value="Genomic_DNA"/>
</dbReference>
<dbReference type="Proteomes" id="UP000549394">
    <property type="component" value="Unassembled WGS sequence"/>
</dbReference>
<dbReference type="PROSITE" id="PS51450">
    <property type="entry name" value="LRR"/>
    <property type="match status" value="3"/>
</dbReference>
<keyword evidence="2" id="KW-0677">Repeat</keyword>
<dbReference type="InterPro" id="IPR025875">
    <property type="entry name" value="Leu-rich_rpt_4"/>
</dbReference>
<dbReference type="InterPro" id="IPR032675">
    <property type="entry name" value="LRR_dom_sf"/>
</dbReference>